<keyword evidence="10" id="KW-1185">Reference proteome</keyword>
<dbReference type="PANTHER" id="PTHR46494:SF1">
    <property type="entry name" value="CORA FAMILY METAL ION TRANSPORTER (EUROFUNG)"/>
    <property type="match status" value="1"/>
</dbReference>
<dbReference type="CDD" id="cd12828">
    <property type="entry name" value="TmCorA-like_1"/>
    <property type="match status" value="1"/>
</dbReference>
<dbReference type="Pfam" id="PF01544">
    <property type="entry name" value="CorA"/>
    <property type="match status" value="1"/>
</dbReference>
<accession>A0ABR7Q419</accession>
<dbReference type="NCBIfam" id="TIGR00383">
    <property type="entry name" value="corA"/>
    <property type="match status" value="1"/>
</dbReference>
<dbReference type="Gene3D" id="1.20.58.340">
    <property type="entry name" value="Magnesium transport protein CorA, transmembrane region"/>
    <property type="match status" value="2"/>
</dbReference>
<feature type="transmembrane region" description="Helical" evidence="8">
    <location>
        <begin position="337"/>
        <end position="357"/>
    </location>
</feature>
<evidence type="ECO:0000313" key="9">
    <source>
        <dbReference type="EMBL" id="MBC8753141.1"/>
    </source>
</evidence>
<evidence type="ECO:0000256" key="1">
    <source>
        <dbReference type="ARBA" id="ARBA00004651"/>
    </source>
</evidence>
<keyword evidence="8" id="KW-0406">Ion transport</keyword>
<dbReference type="InterPro" id="IPR045861">
    <property type="entry name" value="CorA_cytoplasmic_dom"/>
</dbReference>
<comment type="function">
    <text evidence="8">Mediates influx of magnesium ions.</text>
</comment>
<gene>
    <name evidence="8 9" type="primary">corA</name>
    <name evidence="9" type="ORF">H2O64_00555</name>
</gene>
<dbReference type="InterPro" id="IPR004488">
    <property type="entry name" value="Mg/Co-transport_prot_CorA"/>
</dbReference>
<protein>
    <recommendedName>
        <fullName evidence="8">Magnesium transport protein CorA</fullName>
    </recommendedName>
</protein>
<evidence type="ECO:0000313" key="10">
    <source>
        <dbReference type="Proteomes" id="UP000619238"/>
    </source>
</evidence>
<keyword evidence="4 8" id="KW-1003">Cell membrane</keyword>
<name>A0ABR7Q419_9FLAO</name>
<organism evidence="9 10">
    <name type="scientific">Kordia aestuariivivens</name>
    <dbReference type="NCBI Taxonomy" id="2759037"/>
    <lineage>
        <taxon>Bacteria</taxon>
        <taxon>Pseudomonadati</taxon>
        <taxon>Bacteroidota</taxon>
        <taxon>Flavobacteriia</taxon>
        <taxon>Flavobacteriales</taxon>
        <taxon>Flavobacteriaceae</taxon>
        <taxon>Kordia</taxon>
    </lineage>
</organism>
<keyword evidence="3 8" id="KW-0813">Transport</keyword>
<dbReference type="EMBL" id="JACGWS010000001">
    <property type="protein sequence ID" value="MBC8753141.1"/>
    <property type="molecule type" value="Genomic_DNA"/>
</dbReference>
<evidence type="ECO:0000256" key="6">
    <source>
        <dbReference type="ARBA" id="ARBA00022989"/>
    </source>
</evidence>
<dbReference type="InterPro" id="IPR045863">
    <property type="entry name" value="CorA_TM1_TM2"/>
</dbReference>
<comment type="similarity">
    <text evidence="2 8">Belongs to the CorA metal ion transporter (MIT) (TC 1.A.35) family.</text>
</comment>
<evidence type="ECO:0000256" key="8">
    <source>
        <dbReference type="RuleBase" id="RU362010"/>
    </source>
</evidence>
<sequence length="363" mass="42819">MRAPYKKTKKHKKATASKSLGKAPGELIYLGEKENLETLLEVHEYTTEAYSTHKTKQITKIFDVKGNNRVTWINVNGLNKPDDIRKIGEYFKLHPLILEDIVNTNQRPKIDEYEDYIFIVLKMLYHSEKSDELLTEHISIIIGQDYVVTFQETEEDIFNSIRERFKNQKSRLRNSGADYLAFLLMDAIVDNYAVVIEMFGSKVEQTEEELFLENSRDGISRDIQYLKQELLRLRRNILPSREVVSRIVKSESALITIKTHDYIKDLQDHVLQINDNIDLYREMVWGLMDMHMTTMSNKMNSIMKVLTIISTIFIPLTFIVGVYGMNFQYMPELQYKHSYYILWGIMIALFIILLLFFRKKKWL</sequence>
<proteinExistence type="inferred from homology"/>
<dbReference type="PANTHER" id="PTHR46494">
    <property type="entry name" value="CORA FAMILY METAL ION TRANSPORTER (EUROFUNG)"/>
    <property type="match status" value="1"/>
</dbReference>
<keyword evidence="5 8" id="KW-0812">Transmembrane</keyword>
<evidence type="ECO:0000256" key="7">
    <source>
        <dbReference type="ARBA" id="ARBA00023136"/>
    </source>
</evidence>
<feature type="transmembrane region" description="Helical" evidence="8">
    <location>
        <begin position="305"/>
        <end position="325"/>
    </location>
</feature>
<comment type="caution">
    <text evidence="9">The sequence shown here is derived from an EMBL/GenBank/DDBJ whole genome shotgun (WGS) entry which is preliminary data.</text>
</comment>
<evidence type="ECO:0000256" key="2">
    <source>
        <dbReference type="ARBA" id="ARBA00009765"/>
    </source>
</evidence>
<comment type="subcellular location">
    <subcellularLocation>
        <location evidence="1">Cell membrane</location>
        <topology evidence="1">Multi-pass membrane protein</topology>
    </subcellularLocation>
    <subcellularLocation>
        <location evidence="8">Membrane</location>
        <topology evidence="8">Multi-pass membrane protein</topology>
    </subcellularLocation>
</comment>
<dbReference type="SUPFAM" id="SSF143865">
    <property type="entry name" value="CorA soluble domain-like"/>
    <property type="match status" value="1"/>
</dbReference>
<keyword evidence="7 8" id="KW-0472">Membrane</keyword>
<evidence type="ECO:0000256" key="5">
    <source>
        <dbReference type="ARBA" id="ARBA00022692"/>
    </source>
</evidence>
<reference evidence="9 10" key="1">
    <citation type="submission" date="2020-07" db="EMBL/GenBank/DDBJ databases">
        <title>Description of Kordia aestuariivivens sp. nov., isolated from a tidal flat.</title>
        <authorList>
            <person name="Park S."/>
            <person name="Yoon J.-H."/>
        </authorList>
    </citation>
    <scope>NUCLEOTIDE SEQUENCE [LARGE SCALE GENOMIC DNA]</scope>
    <source>
        <strain evidence="9 10">YSTF-M3</strain>
    </source>
</reference>
<evidence type="ECO:0000256" key="4">
    <source>
        <dbReference type="ARBA" id="ARBA00022475"/>
    </source>
</evidence>
<evidence type="ECO:0000256" key="3">
    <source>
        <dbReference type="ARBA" id="ARBA00022448"/>
    </source>
</evidence>
<dbReference type="Gene3D" id="3.30.460.20">
    <property type="entry name" value="CorA soluble domain-like"/>
    <property type="match status" value="1"/>
</dbReference>
<dbReference type="SUPFAM" id="SSF144083">
    <property type="entry name" value="Magnesium transport protein CorA, transmembrane region"/>
    <property type="match status" value="1"/>
</dbReference>
<dbReference type="RefSeq" id="WP_187560186.1">
    <property type="nucleotide sequence ID" value="NZ_JACGWS010000001.1"/>
</dbReference>
<keyword evidence="8" id="KW-0460">Magnesium</keyword>
<dbReference type="Proteomes" id="UP000619238">
    <property type="component" value="Unassembled WGS sequence"/>
</dbReference>
<keyword evidence="6 8" id="KW-1133">Transmembrane helix</keyword>
<dbReference type="InterPro" id="IPR002523">
    <property type="entry name" value="MgTranspt_CorA/ZnTranspt_ZntB"/>
</dbReference>